<gene>
    <name evidence="2" type="ORF">PVAP13_8KG138102</name>
</gene>
<evidence type="ECO:0000313" key="3">
    <source>
        <dbReference type="Proteomes" id="UP000823388"/>
    </source>
</evidence>
<keyword evidence="1" id="KW-0472">Membrane</keyword>
<feature type="transmembrane region" description="Helical" evidence="1">
    <location>
        <begin position="79"/>
        <end position="101"/>
    </location>
</feature>
<evidence type="ECO:0000256" key="1">
    <source>
        <dbReference type="SAM" id="Phobius"/>
    </source>
</evidence>
<dbReference type="EMBL" id="CM029051">
    <property type="protein sequence ID" value="KAG2561090.1"/>
    <property type="molecule type" value="Genomic_DNA"/>
</dbReference>
<dbReference type="AlphaFoldDB" id="A0A8T0PHN1"/>
<sequence>MIHPSADEVLLPSIALRGLIVVPGLLLRSLPLSDGIVLSRSVLRIIGAMARIVTMSTTLETHDDPSRGCVVVPHGSTGRSVLAVLLGVGALCRLLILLVLLS</sequence>
<protein>
    <submittedName>
        <fullName evidence="2">Uncharacterized protein</fullName>
    </submittedName>
</protein>
<keyword evidence="1" id="KW-1133">Transmembrane helix</keyword>
<dbReference type="Proteomes" id="UP000823388">
    <property type="component" value="Chromosome 8K"/>
</dbReference>
<proteinExistence type="predicted"/>
<keyword evidence="1" id="KW-0812">Transmembrane</keyword>
<keyword evidence="3" id="KW-1185">Reference proteome</keyword>
<accession>A0A8T0PHN1</accession>
<evidence type="ECO:0000313" key="2">
    <source>
        <dbReference type="EMBL" id="KAG2561090.1"/>
    </source>
</evidence>
<reference evidence="2" key="1">
    <citation type="submission" date="2020-05" db="EMBL/GenBank/DDBJ databases">
        <title>WGS assembly of Panicum virgatum.</title>
        <authorList>
            <person name="Lovell J.T."/>
            <person name="Jenkins J."/>
            <person name="Shu S."/>
            <person name="Juenger T.E."/>
            <person name="Schmutz J."/>
        </authorList>
    </citation>
    <scope>NUCLEOTIDE SEQUENCE</scope>
    <source>
        <strain evidence="2">AP13</strain>
    </source>
</reference>
<name>A0A8T0PHN1_PANVG</name>
<organism evidence="2 3">
    <name type="scientific">Panicum virgatum</name>
    <name type="common">Blackwell switchgrass</name>
    <dbReference type="NCBI Taxonomy" id="38727"/>
    <lineage>
        <taxon>Eukaryota</taxon>
        <taxon>Viridiplantae</taxon>
        <taxon>Streptophyta</taxon>
        <taxon>Embryophyta</taxon>
        <taxon>Tracheophyta</taxon>
        <taxon>Spermatophyta</taxon>
        <taxon>Magnoliopsida</taxon>
        <taxon>Liliopsida</taxon>
        <taxon>Poales</taxon>
        <taxon>Poaceae</taxon>
        <taxon>PACMAD clade</taxon>
        <taxon>Panicoideae</taxon>
        <taxon>Panicodae</taxon>
        <taxon>Paniceae</taxon>
        <taxon>Panicinae</taxon>
        <taxon>Panicum</taxon>
        <taxon>Panicum sect. Hiantes</taxon>
    </lineage>
</organism>
<comment type="caution">
    <text evidence="2">The sequence shown here is derived from an EMBL/GenBank/DDBJ whole genome shotgun (WGS) entry which is preliminary data.</text>
</comment>